<dbReference type="Pfam" id="PF12937">
    <property type="entry name" value="F-box-like"/>
    <property type="match status" value="1"/>
</dbReference>
<dbReference type="AlphaFoldDB" id="A0A0D2NY25"/>
<dbReference type="SUPFAM" id="SSF52047">
    <property type="entry name" value="RNI-like"/>
    <property type="match status" value="1"/>
</dbReference>
<reference evidence="3" key="1">
    <citation type="submission" date="2014-04" db="EMBL/GenBank/DDBJ databases">
        <title>Evolutionary Origins and Diversification of the Mycorrhizal Mutualists.</title>
        <authorList>
            <consortium name="DOE Joint Genome Institute"/>
            <consortium name="Mycorrhizal Genomics Consortium"/>
            <person name="Kohler A."/>
            <person name="Kuo A."/>
            <person name="Nagy L.G."/>
            <person name="Floudas D."/>
            <person name="Copeland A."/>
            <person name="Barry K.W."/>
            <person name="Cichocki N."/>
            <person name="Veneault-Fourrey C."/>
            <person name="LaButti K."/>
            <person name="Lindquist E.A."/>
            <person name="Lipzen A."/>
            <person name="Lundell T."/>
            <person name="Morin E."/>
            <person name="Murat C."/>
            <person name="Riley R."/>
            <person name="Ohm R."/>
            <person name="Sun H."/>
            <person name="Tunlid A."/>
            <person name="Henrissat B."/>
            <person name="Grigoriev I.V."/>
            <person name="Hibbett D.S."/>
            <person name="Martin F."/>
        </authorList>
    </citation>
    <scope>NUCLEOTIDE SEQUENCE [LARGE SCALE GENOMIC DNA]</scope>
    <source>
        <strain evidence="3">FD-334 SS-4</strain>
    </source>
</reference>
<accession>A0A0D2NY25</accession>
<evidence type="ECO:0000313" key="3">
    <source>
        <dbReference type="Proteomes" id="UP000054270"/>
    </source>
</evidence>
<dbReference type="InterPro" id="IPR036047">
    <property type="entry name" value="F-box-like_dom_sf"/>
</dbReference>
<organism evidence="2 3">
    <name type="scientific">Hypholoma sublateritium (strain FD-334 SS-4)</name>
    <dbReference type="NCBI Taxonomy" id="945553"/>
    <lineage>
        <taxon>Eukaryota</taxon>
        <taxon>Fungi</taxon>
        <taxon>Dikarya</taxon>
        <taxon>Basidiomycota</taxon>
        <taxon>Agaricomycotina</taxon>
        <taxon>Agaricomycetes</taxon>
        <taxon>Agaricomycetidae</taxon>
        <taxon>Agaricales</taxon>
        <taxon>Agaricineae</taxon>
        <taxon>Strophariaceae</taxon>
        <taxon>Hypholoma</taxon>
    </lineage>
</organism>
<gene>
    <name evidence="2" type="ORF">HYPSUDRAFT_67736</name>
</gene>
<evidence type="ECO:0000313" key="2">
    <source>
        <dbReference type="EMBL" id="KJA21391.1"/>
    </source>
</evidence>
<proteinExistence type="predicted"/>
<dbReference type="InterPro" id="IPR032675">
    <property type="entry name" value="LRR_dom_sf"/>
</dbReference>
<sequence length="514" mass="58782">MAPPRPLMNHSSTPLSNKEITSFQRRVADINNALQIIRLETADSGIATVQVEKLLRMRRHAYVTSLSLVRRIPPEVWERIFLLIPEEFIVVSRVCRFWRRVAVSIPSLWPNDLLVYLTPHEKDSHRPMISRFLRTPHEPAMSACILSRKNAPLPSNIKIILNLRDVAWRVPLKRLFVVPEFVRQLFGADYVHKKYWGSLKELVIDRSESQGGSIASLRETDPITLTHLSALTHLTINLKNRITRLSIQAPWNQLEYLHLDGGYSDAIDCVWIVVSCPQLRTLILACRRTIQRRSRSTKRVILHSLRTLILMGGDDITAMLSHFQMPVLKFLRLAAQVFSRSKAHNRYQDSAEDITHFVKASACTLIQLELHSVALVDFEIPNCFRAMPGLDFLRLVDDGGMPDVLECLRTAHRESHAEDMPVHLLPKLRALLVDTAVPEHWPRELFNAMCHLRSTIYIRGCEGSRLVTASLTHRTEPFRVNSELSSFVRSLAPFEGINLQLPYVKATRKAGARK</sequence>
<dbReference type="InterPro" id="IPR001810">
    <property type="entry name" value="F-box_dom"/>
</dbReference>
<dbReference type="SUPFAM" id="SSF81383">
    <property type="entry name" value="F-box domain"/>
    <property type="match status" value="1"/>
</dbReference>
<dbReference type="OrthoDB" id="2984941at2759"/>
<keyword evidence="3" id="KW-1185">Reference proteome</keyword>
<name>A0A0D2NY25_HYPSF</name>
<dbReference type="Gene3D" id="1.20.1280.50">
    <property type="match status" value="1"/>
</dbReference>
<dbReference type="Gene3D" id="3.80.10.10">
    <property type="entry name" value="Ribonuclease Inhibitor"/>
    <property type="match status" value="1"/>
</dbReference>
<protein>
    <recommendedName>
        <fullName evidence="1">F-box domain-containing protein</fullName>
    </recommendedName>
</protein>
<evidence type="ECO:0000259" key="1">
    <source>
        <dbReference type="Pfam" id="PF12937"/>
    </source>
</evidence>
<feature type="domain" description="F-box" evidence="1">
    <location>
        <begin position="71"/>
        <end position="109"/>
    </location>
</feature>
<dbReference type="Proteomes" id="UP000054270">
    <property type="component" value="Unassembled WGS sequence"/>
</dbReference>
<dbReference type="EMBL" id="KN817558">
    <property type="protein sequence ID" value="KJA21391.1"/>
    <property type="molecule type" value="Genomic_DNA"/>
</dbReference>